<dbReference type="Pfam" id="PF00275">
    <property type="entry name" value="EPSP_synthase"/>
    <property type="match status" value="1"/>
</dbReference>
<feature type="binding site" evidence="7">
    <location>
        <position position="171"/>
    </location>
    <ligand>
        <name>3-phosphoshikimate</name>
        <dbReference type="ChEBI" id="CHEBI:145989"/>
    </ligand>
</feature>
<feature type="binding site" evidence="7">
    <location>
        <position position="26"/>
    </location>
    <ligand>
        <name>3-phosphoshikimate</name>
        <dbReference type="ChEBI" id="CHEBI:145989"/>
    </ligand>
</feature>
<dbReference type="InterPro" id="IPR013792">
    <property type="entry name" value="RNA3'P_cycl/enolpyr_Trfase_a/b"/>
</dbReference>
<accession>A0A1V4I974</accession>
<keyword evidence="5 7" id="KW-0057">Aromatic amino acid biosynthesis</keyword>
<dbReference type="PIRSF" id="PIRSF000505">
    <property type="entry name" value="EPSPS"/>
    <property type="match status" value="1"/>
</dbReference>
<dbReference type="InterPro" id="IPR001986">
    <property type="entry name" value="Enolpyruvate_Tfrase_dom"/>
</dbReference>
<dbReference type="GO" id="GO:0009423">
    <property type="term" value="P:chorismate biosynthetic process"/>
    <property type="evidence" value="ECO:0007669"/>
    <property type="project" value="UniProtKB-UniRule"/>
</dbReference>
<gene>
    <name evidence="7 9" type="primary">aroA</name>
    <name evidence="9" type="ORF">CLCHR_45720</name>
    <name evidence="10" type="ORF">D2A34_03630</name>
</gene>
<feature type="binding site" evidence="7">
    <location>
        <position position="386"/>
    </location>
    <ligand>
        <name>phosphoenolpyruvate</name>
        <dbReference type="ChEBI" id="CHEBI:58702"/>
    </ligand>
</feature>
<dbReference type="InterPro" id="IPR006264">
    <property type="entry name" value="EPSP_synthase"/>
</dbReference>
<feature type="binding site" evidence="7">
    <location>
        <position position="22"/>
    </location>
    <ligand>
        <name>3-phosphoshikimate</name>
        <dbReference type="ChEBI" id="CHEBI:145989"/>
    </ligand>
</feature>
<feature type="domain" description="Enolpyruvate transferase" evidence="8">
    <location>
        <begin position="9"/>
        <end position="420"/>
    </location>
</feature>
<feature type="binding site" evidence="7">
    <location>
        <position position="21"/>
    </location>
    <ligand>
        <name>phosphoenolpyruvate</name>
        <dbReference type="ChEBI" id="CHEBI:58702"/>
    </ligand>
</feature>
<dbReference type="EMBL" id="MZGT01000111">
    <property type="protein sequence ID" value="OPJ56175.1"/>
    <property type="molecule type" value="Genomic_DNA"/>
</dbReference>
<organism evidence="9 11">
    <name type="scientific">Clostridium chromiireducens</name>
    <dbReference type="NCBI Taxonomy" id="225345"/>
    <lineage>
        <taxon>Bacteria</taxon>
        <taxon>Bacillati</taxon>
        <taxon>Bacillota</taxon>
        <taxon>Clostridia</taxon>
        <taxon>Eubacteriales</taxon>
        <taxon>Clostridiaceae</taxon>
        <taxon>Clostridium</taxon>
    </lineage>
</organism>
<dbReference type="STRING" id="225345.CLCHR_45720"/>
<feature type="binding site" evidence="7">
    <location>
        <position position="170"/>
    </location>
    <ligand>
        <name>3-phosphoshikimate</name>
        <dbReference type="ChEBI" id="CHEBI:145989"/>
    </ligand>
</feature>
<dbReference type="GO" id="GO:0003866">
    <property type="term" value="F:3-phosphoshikimate 1-carboxyvinyltransferase activity"/>
    <property type="evidence" value="ECO:0007669"/>
    <property type="project" value="UniProtKB-UniRule"/>
</dbReference>
<dbReference type="HAMAP" id="MF_00210">
    <property type="entry name" value="EPSP_synth"/>
    <property type="match status" value="1"/>
</dbReference>
<comment type="function">
    <text evidence="7">Catalyzes the transfer of the enolpyruvyl moiety of phosphoenolpyruvate (PEP) to the 5-hydroxyl of shikimate-3-phosphate (S3P) to produce enolpyruvyl shikimate-3-phosphate and inorganic phosphate.</text>
</comment>
<dbReference type="Gene3D" id="3.65.10.10">
    <property type="entry name" value="Enolpyruvate transferase domain"/>
    <property type="match status" value="2"/>
</dbReference>
<evidence type="ECO:0000313" key="12">
    <source>
        <dbReference type="Proteomes" id="UP000265930"/>
    </source>
</evidence>
<feature type="binding site" evidence="7">
    <location>
        <position position="343"/>
    </location>
    <ligand>
        <name>phosphoenolpyruvate</name>
        <dbReference type="ChEBI" id="CHEBI:58702"/>
    </ligand>
</feature>
<evidence type="ECO:0000256" key="7">
    <source>
        <dbReference type="HAMAP-Rule" id="MF_00210"/>
    </source>
</evidence>
<evidence type="ECO:0000256" key="5">
    <source>
        <dbReference type="ARBA" id="ARBA00023141"/>
    </source>
</evidence>
<comment type="caution">
    <text evidence="7">Lacks conserved residue(s) required for the propagation of feature annotation.</text>
</comment>
<comment type="caution">
    <text evidence="9">The sequence shown here is derived from an EMBL/GenBank/DDBJ whole genome shotgun (WGS) entry which is preliminary data.</text>
</comment>
<dbReference type="NCBIfam" id="TIGR01356">
    <property type="entry name" value="aroA"/>
    <property type="match status" value="1"/>
</dbReference>
<dbReference type="EMBL" id="QXDJ01000001">
    <property type="protein sequence ID" value="RII36489.1"/>
    <property type="molecule type" value="Genomic_DNA"/>
</dbReference>
<feature type="binding site" evidence="7">
    <location>
        <position position="126"/>
    </location>
    <ligand>
        <name>phosphoenolpyruvate</name>
        <dbReference type="ChEBI" id="CHEBI:58702"/>
    </ligand>
</feature>
<proteinExistence type="inferred from homology"/>
<dbReference type="GO" id="GO:0008652">
    <property type="term" value="P:amino acid biosynthetic process"/>
    <property type="evidence" value="ECO:0007669"/>
    <property type="project" value="UniProtKB-KW"/>
</dbReference>
<dbReference type="PROSITE" id="PS00885">
    <property type="entry name" value="EPSP_SYNTHASE_2"/>
    <property type="match status" value="1"/>
</dbReference>
<feature type="binding site" evidence="7">
    <location>
        <position position="169"/>
    </location>
    <ligand>
        <name>3-phosphoshikimate</name>
        <dbReference type="ChEBI" id="CHEBI:145989"/>
    </ligand>
</feature>
<feature type="active site" description="Proton acceptor" evidence="7">
    <location>
        <position position="312"/>
    </location>
</feature>
<keyword evidence="7" id="KW-0963">Cytoplasm</keyword>
<evidence type="ECO:0000256" key="4">
    <source>
        <dbReference type="ARBA" id="ARBA00022679"/>
    </source>
</evidence>
<dbReference type="PANTHER" id="PTHR21090">
    <property type="entry name" value="AROM/DEHYDROQUINATE SYNTHASE"/>
    <property type="match status" value="1"/>
</dbReference>
<evidence type="ECO:0000259" key="8">
    <source>
        <dbReference type="Pfam" id="PF00275"/>
    </source>
</evidence>
<sequence length="435" mass="47940">MGNLKIYPRKLSGEVKIPPSKSMAHRAVICAALGDGISKVTNIDYSDDIIATIEAMSSLGAKITKKEDYLEVYGINSPENIEAISVKDERTIDCNESGSTLRFLVPIAALFEGVNRFVGRGNLGKRPLDTYYKIFDEQGIKYSYKEGILDLKTEGKLKAGEFKMEGNISSQFITGLLFTLPLLDGDSKIIITTEMESKGYIDLTLSAIKDFGVEIINNNYEEFIIKGNQIYKSIDYRVEGDYSQAAFFFCADALSNDVVLNDLKLDSLQGDKEVIDILERMGLKLNSKNDGLIGNVSDGLKATVIDGSQCPDIIPVVSLVAALSQGTTEIINAGRLRIKECDRLAAVTSELNKLGAKITEKEDGLIIEGVKELKGNVEVWSHKDHRIAMTIAIASTMCSEPIVLKDYECVSKSYPEFWNDFKNVGGVFDEWNVGK</sequence>
<feature type="binding site" evidence="7">
    <location>
        <position position="171"/>
    </location>
    <ligand>
        <name>phosphoenolpyruvate</name>
        <dbReference type="ChEBI" id="CHEBI:58702"/>
    </ligand>
</feature>
<evidence type="ECO:0000313" key="10">
    <source>
        <dbReference type="EMBL" id="RII36489.1"/>
    </source>
</evidence>
<dbReference type="Proteomes" id="UP000265930">
    <property type="component" value="Unassembled WGS sequence"/>
</dbReference>
<dbReference type="CDD" id="cd01556">
    <property type="entry name" value="EPSP_synthase"/>
    <property type="match status" value="1"/>
</dbReference>
<keyword evidence="3 7" id="KW-0028">Amino-acid biosynthesis</keyword>
<dbReference type="AlphaFoldDB" id="A0A1V4I974"/>
<comment type="catalytic activity">
    <reaction evidence="6">
        <text>3-phosphoshikimate + phosphoenolpyruvate = 5-O-(1-carboxyvinyl)-3-phosphoshikimate + phosphate</text>
        <dbReference type="Rhea" id="RHEA:21256"/>
        <dbReference type="ChEBI" id="CHEBI:43474"/>
        <dbReference type="ChEBI" id="CHEBI:57701"/>
        <dbReference type="ChEBI" id="CHEBI:58702"/>
        <dbReference type="ChEBI" id="CHEBI:145989"/>
        <dbReference type="EC" id="2.5.1.19"/>
    </reaction>
    <physiologicalReaction direction="left-to-right" evidence="6">
        <dbReference type="Rhea" id="RHEA:21257"/>
    </physiologicalReaction>
</comment>
<evidence type="ECO:0000256" key="3">
    <source>
        <dbReference type="ARBA" id="ARBA00022605"/>
    </source>
</evidence>
<evidence type="ECO:0000313" key="9">
    <source>
        <dbReference type="EMBL" id="OPJ56175.1"/>
    </source>
</evidence>
<dbReference type="PANTHER" id="PTHR21090:SF5">
    <property type="entry name" value="PENTAFUNCTIONAL AROM POLYPEPTIDE"/>
    <property type="match status" value="1"/>
</dbReference>
<feature type="binding site" evidence="7">
    <location>
        <position position="412"/>
    </location>
    <ligand>
        <name>phosphoenolpyruvate</name>
        <dbReference type="ChEBI" id="CHEBI:58702"/>
    </ligand>
</feature>
<evidence type="ECO:0000256" key="1">
    <source>
        <dbReference type="ARBA" id="ARBA00004811"/>
    </source>
</evidence>
<comment type="subcellular location">
    <subcellularLocation>
        <location evidence="7">Cytoplasm</location>
    </subcellularLocation>
</comment>
<feature type="binding site" evidence="7">
    <location>
        <position position="339"/>
    </location>
    <ligand>
        <name>3-phosphoshikimate</name>
        <dbReference type="ChEBI" id="CHEBI:145989"/>
    </ligand>
</feature>
<keyword evidence="4 7" id="KW-0808">Transferase</keyword>
<comment type="similarity">
    <text evidence="2 7">Belongs to the EPSP synthase family.</text>
</comment>
<dbReference type="OrthoDB" id="9809920at2"/>
<dbReference type="RefSeq" id="WP_079442177.1">
    <property type="nucleotide sequence ID" value="NZ_JBLZIA010000015.1"/>
</dbReference>
<feature type="binding site" evidence="7">
    <location>
        <position position="98"/>
    </location>
    <ligand>
        <name>phosphoenolpyruvate</name>
        <dbReference type="ChEBI" id="CHEBI:58702"/>
    </ligand>
</feature>
<dbReference type="SUPFAM" id="SSF55205">
    <property type="entry name" value="EPT/RTPC-like"/>
    <property type="match status" value="1"/>
</dbReference>
<dbReference type="UniPathway" id="UPA00053">
    <property type="reaction ID" value="UER00089"/>
</dbReference>
<dbReference type="Proteomes" id="UP000191056">
    <property type="component" value="Unassembled WGS sequence"/>
</dbReference>
<reference evidence="10 12" key="2">
    <citation type="submission" date="2018-08" db="EMBL/GenBank/DDBJ databases">
        <title>Genome of Clostridium chromiireducens C1, DSM12136.</title>
        <authorList>
            <person name="Xing M."/>
            <person name="Wei Y."/>
            <person name="Ang E.L."/>
            <person name="Zhao H."/>
            <person name="Zhang Y."/>
        </authorList>
    </citation>
    <scope>NUCLEOTIDE SEQUENCE [LARGE SCALE GENOMIC DNA]</scope>
    <source>
        <strain evidence="10 12">C1</strain>
    </source>
</reference>
<name>A0A1V4I974_9CLOT</name>
<dbReference type="GO" id="GO:0005737">
    <property type="term" value="C:cytoplasm"/>
    <property type="evidence" value="ECO:0007669"/>
    <property type="project" value="UniProtKB-SubCell"/>
</dbReference>
<keyword evidence="11" id="KW-1185">Reference proteome</keyword>
<protein>
    <recommendedName>
        <fullName evidence="7">3-phosphoshikimate 1-carboxyvinyltransferase</fullName>
        <ecNumber evidence="7">2.5.1.19</ecNumber>
    </recommendedName>
    <alternativeName>
        <fullName evidence="7">5-enolpyruvylshikimate-3-phosphate synthase</fullName>
        <shortName evidence="7">EPSP synthase</shortName>
        <shortName evidence="7">EPSPS</shortName>
    </alternativeName>
</protein>
<evidence type="ECO:0000313" key="11">
    <source>
        <dbReference type="Proteomes" id="UP000191056"/>
    </source>
</evidence>
<comment type="subunit">
    <text evidence="7">Monomer.</text>
</comment>
<feature type="binding site" evidence="7">
    <location>
        <position position="312"/>
    </location>
    <ligand>
        <name>3-phosphoshikimate</name>
        <dbReference type="ChEBI" id="CHEBI:145989"/>
    </ligand>
</feature>
<evidence type="ECO:0000256" key="6">
    <source>
        <dbReference type="ARBA" id="ARBA00044633"/>
    </source>
</evidence>
<feature type="binding site" evidence="7">
    <location>
        <position position="21"/>
    </location>
    <ligand>
        <name>3-phosphoshikimate</name>
        <dbReference type="ChEBI" id="CHEBI:145989"/>
    </ligand>
</feature>
<dbReference type="GO" id="GO:0009073">
    <property type="term" value="P:aromatic amino acid family biosynthetic process"/>
    <property type="evidence" value="ECO:0007669"/>
    <property type="project" value="UniProtKB-KW"/>
</dbReference>
<feature type="binding site" evidence="7">
    <location>
        <position position="197"/>
    </location>
    <ligand>
        <name>3-phosphoshikimate</name>
        <dbReference type="ChEBI" id="CHEBI:145989"/>
    </ligand>
</feature>
<evidence type="ECO:0000256" key="2">
    <source>
        <dbReference type="ARBA" id="ARBA00009948"/>
    </source>
</evidence>
<reference evidence="9 11" key="1">
    <citation type="submission" date="2017-03" db="EMBL/GenBank/DDBJ databases">
        <title>Genome sequence of Clostridium chromiireducens DSM 23318.</title>
        <authorList>
            <person name="Poehlein A."/>
            <person name="Daniel R."/>
        </authorList>
    </citation>
    <scope>NUCLEOTIDE SEQUENCE [LARGE SCALE GENOMIC DNA]</scope>
    <source>
        <strain evidence="9 11">DSM 23318</strain>
    </source>
</reference>
<dbReference type="InterPro" id="IPR023193">
    <property type="entry name" value="EPSP_synthase_CS"/>
</dbReference>
<dbReference type="EC" id="2.5.1.19" evidence="7"/>
<comment type="pathway">
    <text evidence="1 7">Metabolic intermediate biosynthesis; chorismate biosynthesis; chorismate from D-erythrose 4-phosphate and phosphoenolpyruvate: step 6/7.</text>
</comment>
<dbReference type="InterPro" id="IPR036968">
    <property type="entry name" value="Enolpyruvate_Tfrase_sf"/>
</dbReference>